<dbReference type="PROSITE" id="PS00622">
    <property type="entry name" value="HTH_LUXR_1"/>
    <property type="match status" value="1"/>
</dbReference>
<dbReference type="Gene3D" id="3.30.450.80">
    <property type="entry name" value="Transcription factor LuxR-like, autoinducer-binding domain"/>
    <property type="match status" value="1"/>
</dbReference>
<name>A0A1I3ITD8_9RHOB</name>
<dbReference type="EMBL" id="FOQH01000007">
    <property type="protein sequence ID" value="SFI51110.1"/>
    <property type="molecule type" value="Genomic_DNA"/>
</dbReference>
<dbReference type="SUPFAM" id="SSF46894">
    <property type="entry name" value="C-terminal effector domain of the bipartite response regulators"/>
    <property type="match status" value="1"/>
</dbReference>
<dbReference type="RefSeq" id="WP_092861250.1">
    <property type="nucleotide sequence ID" value="NZ_FOQH01000007.1"/>
</dbReference>
<evidence type="ECO:0000313" key="6">
    <source>
        <dbReference type="Proteomes" id="UP000199377"/>
    </source>
</evidence>
<dbReference type="InterPro" id="IPR036388">
    <property type="entry name" value="WH-like_DNA-bd_sf"/>
</dbReference>
<accession>A0A1I3ITD8</accession>
<dbReference type="PROSITE" id="PS50043">
    <property type="entry name" value="HTH_LUXR_2"/>
    <property type="match status" value="1"/>
</dbReference>
<dbReference type="STRING" id="1114924.SAMN05216258_107210"/>
<evidence type="ECO:0000313" key="5">
    <source>
        <dbReference type="EMBL" id="SFI51110.1"/>
    </source>
</evidence>
<proteinExistence type="predicted"/>
<dbReference type="InterPro" id="IPR036693">
    <property type="entry name" value="TF_LuxR_autoind-bd_dom_sf"/>
</dbReference>
<dbReference type="PANTHER" id="PTHR44688">
    <property type="entry name" value="DNA-BINDING TRANSCRIPTIONAL ACTIVATOR DEVR_DOSR"/>
    <property type="match status" value="1"/>
</dbReference>
<dbReference type="SMART" id="SM00421">
    <property type="entry name" value="HTH_LUXR"/>
    <property type="match status" value="1"/>
</dbReference>
<evidence type="ECO:0000256" key="2">
    <source>
        <dbReference type="ARBA" id="ARBA00023125"/>
    </source>
</evidence>
<gene>
    <name evidence="5" type="ORF">SAMN05216258_107210</name>
</gene>
<evidence type="ECO:0000256" key="3">
    <source>
        <dbReference type="ARBA" id="ARBA00023163"/>
    </source>
</evidence>
<keyword evidence="6" id="KW-1185">Reference proteome</keyword>
<dbReference type="GO" id="GO:0003677">
    <property type="term" value="F:DNA binding"/>
    <property type="evidence" value="ECO:0007669"/>
    <property type="project" value="UniProtKB-KW"/>
</dbReference>
<reference evidence="5 6" key="1">
    <citation type="submission" date="2016-10" db="EMBL/GenBank/DDBJ databases">
        <authorList>
            <person name="de Groot N.N."/>
        </authorList>
    </citation>
    <scope>NUCLEOTIDE SEQUENCE [LARGE SCALE GENOMIC DNA]</scope>
    <source>
        <strain evidence="5 6">CGMCC 1.11030</strain>
    </source>
</reference>
<dbReference type="CDD" id="cd06170">
    <property type="entry name" value="LuxR_C_like"/>
    <property type="match status" value="1"/>
</dbReference>
<dbReference type="InterPro" id="IPR016032">
    <property type="entry name" value="Sig_transdc_resp-reg_C-effctor"/>
</dbReference>
<dbReference type="Gene3D" id="1.10.10.10">
    <property type="entry name" value="Winged helix-like DNA-binding domain superfamily/Winged helix DNA-binding domain"/>
    <property type="match status" value="1"/>
</dbReference>
<dbReference type="InterPro" id="IPR000792">
    <property type="entry name" value="Tscrpt_reg_LuxR_C"/>
</dbReference>
<organism evidence="5 6">
    <name type="scientific">Albimonas pacifica</name>
    <dbReference type="NCBI Taxonomy" id="1114924"/>
    <lineage>
        <taxon>Bacteria</taxon>
        <taxon>Pseudomonadati</taxon>
        <taxon>Pseudomonadota</taxon>
        <taxon>Alphaproteobacteria</taxon>
        <taxon>Rhodobacterales</taxon>
        <taxon>Paracoccaceae</taxon>
        <taxon>Albimonas</taxon>
    </lineage>
</organism>
<dbReference type="Proteomes" id="UP000199377">
    <property type="component" value="Unassembled WGS sequence"/>
</dbReference>
<keyword evidence="2" id="KW-0238">DNA-binding</keyword>
<dbReference type="AlphaFoldDB" id="A0A1I3ITD8"/>
<keyword evidence="3" id="KW-0804">Transcription</keyword>
<evidence type="ECO:0000259" key="4">
    <source>
        <dbReference type="PROSITE" id="PS50043"/>
    </source>
</evidence>
<dbReference type="SUPFAM" id="SSF75516">
    <property type="entry name" value="Pheromone-binding domain of LuxR-like quorum-sensing transcription factors"/>
    <property type="match status" value="1"/>
</dbReference>
<dbReference type="InterPro" id="IPR005143">
    <property type="entry name" value="TF_LuxR_autoind-bd_dom"/>
</dbReference>
<evidence type="ECO:0000256" key="1">
    <source>
        <dbReference type="ARBA" id="ARBA00023015"/>
    </source>
</evidence>
<feature type="domain" description="HTH luxR-type" evidence="4">
    <location>
        <begin position="181"/>
        <end position="246"/>
    </location>
</feature>
<dbReference type="OrthoDB" id="9803630at2"/>
<dbReference type="GO" id="GO:0006355">
    <property type="term" value="P:regulation of DNA-templated transcription"/>
    <property type="evidence" value="ECO:0007669"/>
    <property type="project" value="InterPro"/>
</dbReference>
<dbReference type="Pfam" id="PF03472">
    <property type="entry name" value="Autoind_bind"/>
    <property type="match status" value="1"/>
</dbReference>
<dbReference type="PRINTS" id="PR00038">
    <property type="entry name" value="HTHLUXR"/>
</dbReference>
<protein>
    <submittedName>
        <fullName evidence="5">Transcriptional regulator, LuxR family</fullName>
    </submittedName>
</protein>
<sequence length="250" mass="27203">MTDSASASRLQRFLERAETAGTVDEIWTAALELARGEGFVRLSYLHHDPAAPQVSGLRFASGFDPEWIAAYQAEDLARVDPVPWTAMAETDPFRWSRAGALRPMTQAEHAFMERFRAAGGGDGVAIQAFGPRQRKGYVGLGHDGQDPQGDAEGRHAPERLRMLQAAFQAAHLCVCRLLDARLPPAPTLSVREREVLGWMAQGKSNPAIAGILGCSVHTVDTHVRRLFSKLDVRDRISCVVRAAGLGLVPA</sequence>
<dbReference type="PANTHER" id="PTHR44688:SF16">
    <property type="entry name" value="DNA-BINDING TRANSCRIPTIONAL ACTIVATOR DEVR_DOSR"/>
    <property type="match status" value="1"/>
</dbReference>
<keyword evidence="1" id="KW-0805">Transcription regulation</keyword>
<dbReference type="Pfam" id="PF00196">
    <property type="entry name" value="GerE"/>
    <property type="match status" value="1"/>
</dbReference>